<reference evidence="5 6" key="1">
    <citation type="journal article" date="2016" name="Mol. Biol. Evol.">
        <title>Comparative Genomics of Early-Diverging Mushroom-Forming Fungi Provides Insights into the Origins of Lignocellulose Decay Capabilities.</title>
        <authorList>
            <person name="Nagy L.G."/>
            <person name="Riley R."/>
            <person name="Tritt A."/>
            <person name="Adam C."/>
            <person name="Daum C."/>
            <person name="Floudas D."/>
            <person name="Sun H."/>
            <person name="Yadav J.S."/>
            <person name="Pangilinan J."/>
            <person name="Larsson K.H."/>
            <person name="Matsuura K."/>
            <person name="Barry K."/>
            <person name="Labutti K."/>
            <person name="Kuo R."/>
            <person name="Ohm R.A."/>
            <person name="Bhattacharya S.S."/>
            <person name="Shirouzu T."/>
            <person name="Yoshinaga Y."/>
            <person name="Martin F.M."/>
            <person name="Grigoriev I.V."/>
            <person name="Hibbett D.S."/>
        </authorList>
    </citation>
    <scope>NUCLEOTIDE SEQUENCE [LARGE SCALE GENOMIC DNA]</scope>
    <source>
        <strain evidence="5 6">HHB12029</strain>
    </source>
</reference>
<comment type="similarity">
    <text evidence="4">Belongs to the class I-like SAM-binding methyltransferase superfamily.</text>
</comment>
<dbReference type="SUPFAM" id="SSF53335">
    <property type="entry name" value="S-adenosyl-L-methionine-dependent methyltransferases"/>
    <property type="match status" value="1"/>
</dbReference>
<dbReference type="EMBL" id="KV425951">
    <property type="protein sequence ID" value="KZV95796.1"/>
    <property type="molecule type" value="Genomic_DNA"/>
</dbReference>
<accession>A0A165K4W2</accession>
<name>A0A165K4W2_EXIGL</name>
<evidence type="ECO:0000256" key="4">
    <source>
        <dbReference type="ARBA" id="ARBA00038314"/>
    </source>
</evidence>
<gene>
    <name evidence="5" type="ORF">EXIGLDRAFT_610045</name>
</gene>
<evidence type="ECO:0000313" key="6">
    <source>
        <dbReference type="Proteomes" id="UP000077266"/>
    </source>
</evidence>
<keyword evidence="2" id="KW-0808">Transferase</keyword>
<keyword evidence="6" id="KW-1185">Reference proteome</keyword>
<dbReference type="InParanoid" id="A0A165K4W2"/>
<protein>
    <recommendedName>
        <fullName evidence="7">Methyltransferase domain-containing protein</fullName>
    </recommendedName>
</protein>
<evidence type="ECO:0000313" key="5">
    <source>
        <dbReference type="EMBL" id="KZV95796.1"/>
    </source>
</evidence>
<organism evidence="5 6">
    <name type="scientific">Exidia glandulosa HHB12029</name>
    <dbReference type="NCBI Taxonomy" id="1314781"/>
    <lineage>
        <taxon>Eukaryota</taxon>
        <taxon>Fungi</taxon>
        <taxon>Dikarya</taxon>
        <taxon>Basidiomycota</taxon>
        <taxon>Agaricomycotina</taxon>
        <taxon>Agaricomycetes</taxon>
        <taxon>Auriculariales</taxon>
        <taxon>Exidiaceae</taxon>
        <taxon>Exidia</taxon>
    </lineage>
</organism>
<evidence type="ECO:0008006" key="7">
    <source>
        <dbReference type="Google" id="ProtNLM"/>
    </source>
</evidence>
<dbReference type="PANTHER" id="PTHR35897">
    <property type="entry name" value="METHYLTRANSFERASE AUSD"/>
    <property type="match status" value="1"/>
</dbReference>
<dbReference type="GO" id="GO:0016740">
    <property type="term" value="F:transferase activity"/>
    <property type="evidence" value="ECO:0007669"/>
    <property type="project" value="UniProtKB-KW"/>
</dbReference>
<evidence type="ECO:0000256" key="1">
    <source>
        <dbReference type="ARBA" id="ARBA00005179"/>
    </source>
</evidence>
<evidence type="ECO:0000256" key="2">
    <source>
        <dbReference type="ARBA" id="ARBA00022679"/>
    </source>
</evidence>
<comment type="pathway">
    <text evidence="1">Secondary metabolite biosynthesis.</text>
</comment>
<dbReference type="OrthoDB" id="2094832at2759"/>
<dbReference type="Gene3D" id="3.40.50.150">
    <property type="entry name" value="Vaccinia Virus protein VP39"/>
    <property type="match status" value="1"/>
</dbReference>
<sequence length="308" mass="34013">MSNPAIHDPWYARQAETPLDPSILSLADDEANFFKSQTGISTDEELREHVVAVQRKAFTVWPYPCIRRFAFTKLKISRFPVYNELLKLGRERRGAILLDLGCCFGNDARKAVADGFPASQVIASDLRPEFWSLGHELFRDTPDSCSIRFVQGDVFSDTFINPHTAPSSISADPIAACVDSASLVPLQGRAAAIHTSAFFHLFNESQQLEVAKRCVALLSAEPGSIIFGSHSGAAVAGARPDRDTFAHSPESWKRMWSEEVFPHGGVAVEAELMSREMMRVEGGSSIETAVKDGRAYEGGWLVWVVRRI</sequence>
<dbReference type="InterPro" id="IPR051654">
    <property type="entry name" value="Meroterpenoid_MTases"/>
</dbReference>
<evidence type="ECO:0000256" key="3">
    <source>
        <dbReference type="ARBA" id="ARBA00022691"/>
    </source>
</evidence>
<keyword evidence="3" id="KW-0949">S-adenosyl-L-methionine</keyword>
<dbReference type="STRING" id="1314781.A0A165K4W2"/>
<dbReference type="PANTHER" id="PTHR35897:SF1">
    <property type="entry name" value="METHYLTRANSFERASE AUSD"/>
    <property type="match status" value="1"/>
</dbReference>
<dbReference type="Proteomes" id="UP000077266">
    <property type="component" value="Unassembled WGS sequence"/>
</dbReference>
<dbReference type="AlphaFoldDB" id="A0A165K4W2"/>
<dbReference type="InterPro" id="IPR029063">
    <property type="entry name" value="SAM-dependent_MTases_sf"/>
</dbReference>
<proteinExistence type="inferred from homology"/>